<name>F2CQR5_HORVV</name>
<dbReference type="EMBL" id="AK353967">
    <property type="protein sequence ID" value="BAJ85186.1"/>
    <property type="molecule type" value="mRNA"/>
</dbReference>
<dbReference type="AlphaFoldDB" id="F2CQR5"/>
<reference evidence="2" key="1">
    <citation type="journal article" date="2011" name="Plant Physiol.">
        <title>Comprehensive sequence analysis of 24,783 barley full-length cDNAs derived from 12 clone libraries.</title>
        <authorList>
            <person name="Matsumoto T."/>
            <person name="Tanaka T."/>
            <person name="Sakai H."/>
            <person name="Amano N."/>
            <person name="Kanamori H."/>
            <person name="Kurita K."/>
            <person name="Kikuta A."/>
            <person name="Kamiya K."/>
            <person name="Yamamoto M."/>
            <person name="Ikawa H."/>
            <person name="Fujii N."/>
            <person name="Hori K."/>
            <person name="Itoh T."/>
            <person name="Sato K."/>
        </authorList>
    </citation>
    <scope>NUCLEOTIDE SEQUENCE</scope>
</reference>
<organism evidence="2">
    <name type="scientific">Hordeum vulgare subsp. vulgare</name>
    <name type="common">Domesticated barley</name>
    <dbReference type="NCBI Taxonomy" id="112509"/>
    <lineage>
        <taxon>Eukaryota</taxon>
        <taxon>Viridiplantae</taxon>
        <taxon>Streptophyta</taxon>
        <taxon>Embryophyta</taxon>
        <taxon>Tracheophyta</taxon>
        <taxon>Spermatophyta</taxon>
        <taxon>Magnoliopsida</taxon>
        <taxon>Liliopsida</taxon>
        <taxon>Poales</taxon>
        <taxon>Poaceae</taxon>
        <taxon>BOP clade</taxon>
        <taxon>Pooideae</taxon>
        <taxon>Triticodae</taxon>
        <taxon>Triticeae</taxon>
        <taxon>Hordeinae</taxon>
        <taxon>Hordeum</taxon>
    </lineage>
</organism>
<sequence length="122" mass="13469">MPLMLLRLGSVPPRTVRLRLREYSDEQEKNPTLRGLPLSGRPPHYSFAMPSRPAPRGRGQSNPPLPPLLGLESWLTASSAAPARRRSPCPSSQGLEEGSNPGGRRPVKFRRSSSHAEQRKAK</sequence>
<feature type="region of interest" description="Disordered" evidence="1">
    <location>
        <begin position="20"/>
        <end position="122"/>
    </location>
</feature>
<proteinExistence type="evidence at transcript level"/>
<feature type="compositionally biased region" description="Low complexity" evidence="1">
    <location>
        <begin position="77"/>
        <end position="92"/>
    </location>
</feature>
<feature type="compositionally biased region" description="Basic and acidic residues" evidence="1">
    <location>
        <begin position="20"/>
        <end position="31"/>
    </location>
</feature>
<accession>F2CQR5</accession>
<evidence type="ECO:0000313" key="2">
    <source>
        <dbReference type="EMBL" id="BAJ85186.1"/>
    </source>
</evidence>
<protein>
    <submittedName>
        <fullName evidence="2">Predicted protein</fullName>
    </submittedName>
</protein>
<evidence type="ECO:0000256" key="1">
    <source>
        <dbReference type="SAM" id="MobiDB-lite"/>
    </source>
</evidence>